<proteinExistence type="predicted"/>
<dbReference type="Proteomes" id="UP000276133">
    <property type="component" value="Unassembled WGS sequence"/>
</dbReference>
<dbReference type="EMBL" id="REGN01010528">
    <property type="protein sequence ID" value="RMZ98843.1"/>
    <property type="molecule type" value="Genomic_DNA"/>
</dbReference>
<gene>
    <name evidence="1" type="ORF">BpHYR1_037993</name>
</gene>
<reference evidence="1 2" key="1">
    <citation type="journal article" date="2018" name="Sci. Rep.">
        <title>Genomic signatures of local adaptation to the degree of environmental predictability in rotifers.</title>
        <authorList>
            <person name="Franch-Gras L."/>
            <person name="Hahn C."/>
            <person name="Garcia-Roger E.M."/>
            <person name="Carmona M.J."/>
            <person name="Serra M."/>
            <person name="Gomez A."/>
        </authorList>
    </citation>
    <scope>NUCLEOTIDE SEQUENCE [LARGE SCALE GENOMIC DNA]</scope>
    <source>
        <strain evidence="1">HYR1</strain>
    </source>
</reference>
<protein>
    <submittedName>
        <fullName evidence="1">Uncharacterized protein</fullName>
    </submittedName>
</protein>
<comment type="caution">
    <text evidence="1">The sequence shown here is derived from an EMBL/GenBank/DDBJ whole genome shotgun (WGS) entry which is preliminary data.</text>
</comment>
<accession>A0A3M7PIK3</accession>
<name>A0A3M7PIK3_BRAPC</name>
<evidence type="ECO:0000313" key="1">
    <source>
        <dbReference type="EMBL" id="RMZ98843.1"/>
    </source>
</evidence>
<keyword evidence="2" id="KW-1185">Reference proteome</keyword>
<organism evidence="1 2">
    <name type="scientific">Brachionus plicatilis</name>
    <name type="common">Marine rotifer</name>
    <name type="synonym">Brachionus muelleri</name>
    <dbReference type="NCBI Taxonomy" id="10195"/>
    <lineage>
        <taxon>Eukaryota</taxon>
        <taxon>Metazoa</taxon>
        <taxon>Spiralia</taxon>
        <taxon>Gnathifera</taxon>
        <taxon>Rotifera</taxon>
        <taxon>Eurotatoria</taxon>
        <taxon>Monogononta</taxon>
        <taxon>Pseudotrocha</taxon>
        <taxon>Ploima</taxon>
        <taxon>Brachionidae</taxon>
        <taxon>Brachionus</taxon>
    </lineage>
</organism>
<evidence type="ECO:0000313" key="2">
    <source>
        <dbReference type="Proteomes" id="UP000276133"/>
    </source>
</evidence>
<sequence>MNLVLIHFYL</sequence>